<evidence type="ECO:0000256" key="1">
    <source>
        <dbReference type="ARBA" id="ARBA00022729"/>
    </source>
</evidence>
<proteinExistence type="predicted"/>
<keyword evidence="1 2" id="KW-0732">Signal</keyword>
<dbReference type="PANTHER" id="PTHR33376">
    <property type="match status" value="1"/>
</dbReference>
<organism evidence="3 4">
    <name type="scientific">Brevibacterium samyangense</name>
    <dbReference type="NCBI Taxonomy" id="366888"/>
    <lineage>
        <taxon>Bacteria</taxon>
        <taxon>Bacillati</taxon>
        <taxon>Actinomycetota</taxon>
        <taxon>Actinomycetes</taxon>
        <taxon>Micrococcales</taxon>
        <taxon>Brevibacteriaceae</taxon>
        <taxon>Brevibacterium</taxon>
    </lineage>
</organism>
<comment type="caution">
    <text evidence="3">The sequence shown here is derived from an EMBL/GenBank/DDBJ whole genome shotgun (WGS) entry which is preliminary data.</text>
</comment>
<protein>
    <recommendedName>
        <fullName evidence="5">TRAP-type C4-dicarboxylate transport system, substrate-binding protein</fullName>
    </recommendedName>
</protein>
<name>A0ABP5EU09_9MICO</name>
<evidence type="ECO:0000313" key="3">
    <source>
        <dbReference type="EMBL" id="GAA2004714.1"/>
    </source>
</evidence>
<evidence type="ECO:0000313" key="4">
    <source>
        <dbReference type="Proteomes" id="UP001500755"/>
    </source>
</evidence>
<dbReference type="Proteomes" id="UP001500755">
    <property type="component" value="Unassembled WGS sequence"/>
</dbReference>
<dbReference type="InterPro" id="IPR018389">
    <property type="entry name" value="DctP_fam"/>
</dbReference>
<evidence type="ECO:0008006" key="5">
    <source>
        <dbReference type="Google" id="ProtNLM"/>
    </source>
</evidence>
<dbReference type="EMBL" id="BAAANO010000012">
    <property type="protein sequence ID" value="GAA2004714.1"/>
    <property type="molecule type" value="Genomic_DNA"/>
</dbReference>
<reference evidence="4" key="1">
    <citation type="journal article" date="2019" name="Int. J. Syst. Evol. Microbiol.">
        <title>The Global Catalogue of Microorganisms (GCM) 10K type strain sequencing project: providing services to taxonomists for standard genome sequencing and annotation.</title>
        <authorList>
            <consortium name="The Broad Institute Genomics Platform"/>
            <consortium name="The Broad Institute Genome Sequencing Center for Infectious Disease"/>
            <person name="Wu L."/>
            <person name="Ma J."/>
        </authorList>
    </citation>
    <scope>NUCLEOTIDE SEQUENCE [LARGE SCALE GENOMIC DNA]</scope>
    <source>
        <strain evidence="4">JCM 14546</strain>
    </source>
</reference>
<dbReference type="RefSeq" id="WP_344308028.1">
    <property type="nucleotide sequence ID" value="NZ_BAAANO010000012.1"/>
</dbReference>
<evidence type="ECO:0000256" key="2">
    <source>
        <dbReference type="SAM" id="SignalP"/>
    </source>
</evidence>
<keyword evidence="4" id="KW-1185">Reference proteome</keyword>
<sequence>MTHAHAHARTTTILTTVLGATLCLGLTACAGSAGGAAAAGGGGGGEGVAWGAAPEEYAAALADMEPVTLVYQAGGQGPTGFTGEAELAFEASVEEWSGGKIDLEIVWGQAIAPFDEVTEATADGRIDLGVEIPIYSPSKYPAINDLINLSPTGAASPYFEEMVTTAALLDVAWNTPEILESYEEKGATVYTPTMFEFSNALMCTEPGGSLAELGGRQMRVGSEADHVLAGTLGGSPVSMQFVEAFEALQRNTIDCTFGGLKIGADNGFLTVAPYAVIPTDHAFVRNPTALVASPKVTSLPLAAQQLLWDLRAEAFANTIESNIKFNGQAMGIIEEKGGDVVRLEPDAEAALATAVEDLRGQVESSDAVDGAAMIANVEDALEKYRGIAEDLGYVHYEDYFEFAEAYEAEPFEVDEFANAVFEEVMLERRPS</sequence>
<accession>A0ABP5EU09</accession>
<gene>
    <name evidence="3" type="ORF">GCM10009755_12770</name>
</gene>
<dbReference type="Pfam" id="PF03480">
    <property type="entry name" value="DctP"/>
    <property type="match status" value="1"/>
</dbReference>
<dbReference type="Gene3D" id="3.40.190.170">
    <property type="entry name" value="Bacterial extracellular solute-binding protein, family 7"/>
    <property type="match status" value="1"/>
</dbReference>
<feature type="signal peptide" evidence="2">
    <location>
        <begin position="1"/>
        <end position="38"/>
    </location>
</feature>
<dbReference type="PANTHER" id="PTHR33376:SF15">
    <property type="entry name" value="BLL6794 PROTEIN"/>
    <property type="match status" value="1"/>
</dbReference>
<feature type="chain" id="PRO_5045353113" description="TRAP-type C4-dicarboxylate transport system, substrate-binding protein" evidence="2">
    <location>
        <begin position="39"/>
        <end position="431"/>
    </location>
</feature>
<dbReference type="InterPro" id="IPR038404">
    <property type="entry name" value="TRAP_DctP_sf"/>
</dbReference>